<evidence type="ECO:0000313" key="1">
    <source>
        <dbReference type="EMBL" id="KER00026.1"/>
    </source>
</evidence>
<dbReference type="HOGENOM" id="CLU_1885383_0_0_1"/>
<gene>
    <name evidence="1" type="ORF">AUEXF2481DRAFT_25893</name>
</gene>
<reference evidence="1 2" key="1">
    <citation type="journal article" date="2014" name="BMC Genomics">
        <title>Genome sequencing of four Aureobasidium pullulans varieties: biotechnological potential, stress tolerance, and description of new species.</title>
        <authorList>
            <person name="Gostin Ar C."/>
            <person name="Ohm R.A."/>
            <person name="Kogej T."/>
            <person name="Sonjak S."/>
            <person name="Turk M."/>
            <person name="Zajc J."/>
            <person name="Zalar P."/>
            <person name="Grube M."/>
            <person name="Sun H."/>
            <person name="Han J."/>
            <person name="Sharma A."/>
            <person name="Chiniquy J."/>
            <person name="Ngan C.Y."/>
            <person name="Lipzen A."/>
            <person name="Barry K."/>
            <person name="Grigoriev I.V."/>
            <person name="Gunde-Cimerman N."/>
        </authorList>
    </citation>
    <scope>NUCLEOTIDE SEQUENCE [LARGE SCALE GENOMIC DNA]</scope>
    <source>
        <strain evidence="1 2">EXF-2481</strain>
    </source>
</reference>
<evidence type="ECO:0000313" key="2">
    <source>
        <dbReference type="Proteomes" id="UP000030641"/>
    </source>
</evidence>
<dbReference type="RefSeq" id="XP_013347798.1">
    <property type="nucleotide sequence ID" value="XM_013492344.1"/>
</dbReference>
<keyword evidence="2" id="KW-1185">Reference proteome</keyword>
<name>A0A074YQS4_AURSE</name>
<organism evidence="1 2">
    <name type="scientific">Aureobasidium subglaciale (strain EXF-2481)</name>
    <name type="common">Aureobasidium pullulans var. subglaciale</name>
    <dbReference type="NCBI Taxonomy" id="1043005"/>
    <lineage>
        <taxon>Eukaryota</taxon>
        <taxon>Fungi</taxon>
        <taxon>Dikarya</taxon>
        <taxon>Ascomycota</taxon>
        <taxon>Pezizomycotina</taxon>
        <taxon>Dothideomycetes</taxon>
        <taxon>Dothideomycetidae</taxon>
        <taxon>Dothideales</taxon>
        <taxon>Saccotheciaceae</taxon>
        <taxon>Aureobasidium</taxon>
    </lineage>
</organism>
<dbReference type="EMBL" id="KL584750">
    <property type="protein sequence ID" value="KER00026.1"/>
    <property type="molecule type" value="Genomic_DNA"/>
</dbReference>
<dbReference type="AlphaFoldDB" id="A0A074YQS4"/>
<dbReference type="InParanoid" id="A0A074YQS4"/>
<dbReference type="GeneID" id="25363100"/>
<accession>A0A074YQS4</accession>
<dbReference type="Proteomes" id="UP000030641">
    <property type="component" value="Unassembled WGS sequence"/>
</dbReference>
<proteinExistence type="predicted"/>
<dbReference type="OrthoDB" id="4772757at2759"/>
<sequence length="135" mass="14928">MLLNKGVDSNSEGGKYGNALEAASRGGHETILQILLNWRFDQLAEDEMSNAFTESHDSGYSSLGPLLRCEKHVSHEQVNALDRDEDAQSNLTVQTDIQSSAESQTFSNIKETAAREVKQSFLGISDISRALRRRS</sequence>
<protein>
    <submittedName>
        <fullName evidence="1">Uncharacterized protein</fullName>
    </submittedName>
</protein>